<feature type="transmembrane region" description="Helical" evidence="7">
    <location>
        <begin position="53"/>
        <end position="68"/>
    </location>
</feature>
<protein>
    <recommendedName>
        <fullName evidence="4 7">Signal peptidase I</fullName>
        <ecNumber evidence="3 7">3.4.21.89</ecNumber>
    </recommendedName>
</protein>
<dbReference type="PRINTS" id="PR00727">
    <property type="entry name" value="LEADERPTASE"/>
</dbReference>
<dbReference type="EC" id="3.4.21.89" evidence="3 7"/>
<comment type="caution">
    <text evidence="7">Lacks conserved residue(s) required for the propagation of feature annotation.</text>
</comment>
<dbReference type="GO" id="GO:0009003">
    <property type="term" value="F:signal peptidase activity"/>
    <property type="evidence" value="ECO:0007669"/>
    <property type="project" value="UniProtKB-EC"/>
</dbReference>
<dbReference type="CDD" id="cd06530">
    <property type="entry name" value="S26_SPase_I"/>
    <property type="match status" value="1"/>
</dbReference>
<dbReference type="InterPro" id="IPR000223">
    <property type="entry name" value="Pept_S26A_signal_pept_1"/>
</dbReference>
<dbReference type="Proteomes" id="UP000479335">
    <property type="component" value="Unassembled WGS sequence"/>
</dbReference>
<dbReference type="EMBL" id="WWCN01000005">
    <property type="protein sequence ID" value="MYM22797.1"/>
    <property type="molecule type" value="Genomic_DNA"/>
</dbReference>
<feature type="transmembrane region" description="Helical" evidence="7">
    <location>
        <begin position="89"/>
        <end position="110"/>
    </location>
</feature>
<reference evidence="9 10" key="1">
    <citation type="submission" date="2019-12" db="EMBL/GenBank/DDBJ databases">
        <title>Novel species isolated from a subtropical stream in China.</title>
        <authorList>
            <person name="Lu H."/>
        </authorList>
    </citation>
    <scope>NUCLEOTIDE SEQUENCE [LARGE SCALE GENOMIC DNA]</scope>
    <source>
        <strain evidence="9 10">FT135W</strain>
    </source>
</reference>
<dbReference type="GO" id="GO:0016020">
    <property type="term" value="C:membrane"/>
    <property type="evidence" value="ECO:0007669"/>
    <property type="project" value="UniProtKB-SubCell"/>
</dbReference>
<proteinExistence type="inferred from homology"/>
<dbReference type="PANTHER" id="PTHR43390">
    <property type="entry name" value="SIGNAL PEPTIDASE I"/>
    <property type="match status" value="1"/>
</dbReference>
<evidence type="ECO:0000256" key="2">
    <source>
        <dbReference type="ARBA" id="ARBA00009370"/>
    </source>
</evidence>
<evidence type="ECO:0000313" key="9">
    <source>
        <dbReference type="EMBL" id="MYM22797.1"/>
    </source>
</evidence>
<keyword evidence="10" id="KW-1185">Reference proteome</keyword>
<evidence type="ECO:0000256" key="5">
    <source>
        <dbReference type="ARBA" id="ARBA00022801"/>
    </source>
</evidence>
<comment type="catalytic activity">
    <reaction evidence="1 7">
        <text>Cleavage of hydrophobic, N-terminal signal or leader sequences from secreted and periplasmic proteins.</text>
        <dbReference type="EC" id="3.4.21.89"/>
    </reaction>
</comment>
<dbReference type="InterPro" id="IPR019758">
    <property type="entry name" value="Pept_S26A_signal_pept_1_CS"/>
</dbReference>
<evidence type="ECO:0000256" key="7">
    <source>
        <dbReference type="RuleBase" id="RU362042"/>
    </source>
</evidence>
<dbReference type="InterPro" id="IPR036286">
    <property type="entry name" value="LexA/Signal_pep-like_sf"/>
</dbReference>
<feature type="transmembrane region" description="Helical" evidence="7">
    <location>
        <begin position="6"/>
        <end position="23"/>
    </location>
</feature>
<dbReference type="InterPro" id="IPR019757">
    <property type="entry name" value="Pept_S26A_signal_pept_1_Lys-AS"/>
</dbReference>
<evidence type="ECO:0000256" key="4">
    <source>
        <dbReference type="ARBA" id="ARBA00019232"/>
    </source>
</evidence>
<comment type="subcellular location">
    <subcellularLocation>
        <location evidence="7">Membrane</location>
        <topology evidence="7">Single-pass type II membrane protein</topology>
    </subcellularLocation>
</comment>
<keyword evidence="7" id="KW-0472">Membrane</keyword>
<keyword evidence="7" id="KW-0812">Transmembrane</keyword>
<dbReference type="NCBIfam" id="TIGR02227">
    <property type="entry name" value="sigpep_I_bact"/>
    <property type="match status" value="1"/>
</dbReference>
<keyword evidence="7" id="KW-1133">Transmembrane helix</keyword>
<dbReference type="AlphaFoldDB" id="A0A6L8K8A1"/>
<feature type="active site" evidence="6">
    <location>
        <position position="120"/>
    </location>
</feature>
<comment type="similarity">
    <text evidence="2 7">Belongs to the peptidase S26 family.</text>
</comment>
<evidence type="ECO:0000259" key="8">
    <source>
        <dbReference type="Pfam" id="PF10502"/>
    </source>
</evidence>
<organism evidence="9 10">
    <name type="scientific">Duganella flavida</name>
    <dbReference type="NCBI Taxonomy" id="2692175"/>
    <lineage>
        <taxon>Bacteria</taxon>
        <taxon>Pseudomonadati</taxon>
        <taxon>Pseudomonadota</taxon>
        <taxon>Betaproteobacteria</taxon>
        <taxon>Burkholderiales</taxon>
        <taxon>Oxalobacteraceae</taxon>
        <taxon>Telluria group</taxon>
        <taxon>Duganella</taxon>
    </lineage>
</organism>
<dbReference type="Gene3D" id="2.10.109.10">
    <property type="entry name" value="Umud Fragment, subunit A"/>
    <property type="match status" value="1"/>
</dbReference>
<dbReference type="PANTHER" id="PTHR43390:SF1">
    <property type="entry name" value="CHLOROPLAST PROCESSING PEPTIDASE"/>
    <property type="match status" value="1"/>
</dbReference>
<name>A0A6L8K8A1_9BURK</name>
<evidence type="ECO:0000313" key="10">
    <source>
        <dbReference type="Proteomes" id="UP000479335"/>
    </source>
</evidence>
<keyword evidence="7" id="KW-0645">Protease</keyword>
<dbReference type="SUPFAM" id="SSF51306">
    <property type="entry name" value="LexA/Signal peptidase"/>
    <property type="match status" value="1"/>
</dbReference>
<feature type="domain" description="Peptidase S26" evidence="8">
    <location>
        <begin position="94"/>
        <end position="301"/>
    </location>
</feature>
<dbReference type="GO" id="GO:0004252">
    <property type="term" value="F:serine-type endopeptidase activity"/>
    <property type="evidence" value="ECO:0007669"/>
    <property type="project" value="InterPro"/>
</dbReference>
<evidence type="ECO:0000256" key="6">
    <source>
        <dbReference type="PIRSR" id="PIRSR600223-1"/>
    </source>
</evidence>
<dbReference type="GO" id="GO:0006465">
    <property type="term" value="P:signal peptide processing"/>
    <property type="evidence" value="ECO:0007669"/>
    <property type="project" value="InterPro"/>
</dbReference>
<sequence length="305" mass="33839">MKPKKWIALVLGFIAAPLGFLYVDAPRWSAISLVVGLVAGLASFLLPDASLELAFGLLSVALGVFWALRAYRFAAASAEGEVRRWYSRWYGLTAIAAVAVVIVSLLRIFLYEPFRAPSTSMQPSVMRGSNLLVQKWGYGHFSTMGVRLGSAEMSAPIQRGDIMVFDYPRDPSTTYLKRVVGLPGDQIVYHDKHLFVNGVDVRGKALGEYLDAERLVYLKRYREKLGQTEHDILINDSATPWHGSSAYDLPGQCTTEHETIRCTVPAASYFVMGDNRDNSLDSRYWGFVSAKAMIGKVVYIVAPRS</sequence>
<accession>A0A6L8K8A1</accession>
<gene>
    <name evidence="9" type="primary">lepB</name>
    <name evidence="9" type="ORF">GTP46_09080</name>
</gene>
<dbReference type="RefSeq" id="WP_161006312.1">
    <property type="nucleotide sequence ID" value="NZ_WWCN01000005.1"/>
</dbReference>
<dbReference type="InterPro" id="IPR019533">
    <property type="entry name" value="Peptidase_S26"/>
</dbReference>
<dbReference type="Pfam" id="PF10502">
    <property type="entry name" value="Peptidase_S26"/>
    <property type="match status" value="1"/>
</dbReference>
<feature type="active site" evidence="6">
    <location>
        <position position="177"/>
    </location>
</feature>
<evidence type="ECO:0000256" key="3">
    <source>
        <dbReference type="ARBA" id="ARBA00013208"/>
    </source>
</evidence>
<dbReference type="PROSITE" id="PS00761">
    <property type="entry name" value="SPASE_I_3"/>
    <property type="match status" value="1"/>
</dbReference>
<dbReference type="PROSITE" id="PS00760">
    <property type="entry name" value="SPASE_I_2"/>
    <property type="match status" value="1"/>
</dbReference>
<evidence type="ECO:0000256" key="1">
    <source>
        <dbReference type="ARBA" id="ARBA00000677"/>
    </source>
</evidence>
<comment type="caution">
    <text evidence="9">The sequence shown here is derived from an EMBL/GenBank/DDBJ whole genome shotgun (WGS) entry which is preliminary data.</text>
</comment>
<keyword evidence="5 7" id="KW-0378">Hydrolase</keyword>
<feature type="transmembrane region" description="Helical" evidence="7">
    <location>
        <begin position="30"/>
        <end position="47"/>
    </location>
</feature>